<feature type="region of interest" description="Disordered" evidence="15">
    <location>
        <begin position="421"/>
        <end position="442"/>
    </location>
</feature>
<dbReference type="InterPro" id="IPR056435">
    <property type="entry name" value="DPOD/Z_N"/>
</dbReference>
<evidence type="ECO:0000259" key="19">
    <source>
        <dbReference type="Pfam" id="PF24055"/>
    </source>
</evidence>
<dbReference type="PROSITE" id="PS00116">
    <property type="entry name" value="DNA_POLYMERASE_B"/>
    <property type="match status" value="1"/>
</dbReference>
<dbReference type="Pfam" id="PF03104">
    <property type="entry name" value="DNA_pol_B_exo1"/>
    <property type="match status" value="1"/>
</dbReference>
<dbReference type="GO" id="GO:0042276">
    <property type="term" value="P:error-prone translesion synthesis"/>
    <property type="evidence" value="ECO:0007669"/>
    <property type="project" value="TreeGrafter"/>
</dbReference>
<feature type="region of interest" description="Disordered" evidence="15">
    <location>
        <begin position="537"/>
        <end position="574"/>
    </location>
</feature>
<dbReference type="GO" id="GO:0000724">
    <property type="term" value="P:double-strand break repair via homologous recombination"/>
    <property type="evidence" value="ECO:0007669"/>
    <property type="project" value="TreeGrafter"/>
</dbReference>
<evidence type="ECO:0000259" key="17">
    <source>
        <dbReference type="Pfam" id="PF03104"/>
    </source>
</evidence>
<feature type="region of interest" description="Disordered" evidence="15">
    <location>
        <begin position="1599"/>
        <end position="1631"/>
    </location>
</feature>
<dbReference type="GO" id="GO:0000166">
    <property type="term" value="F:nucleotide binding"/>
    <property type="evidence" value="ECO:0007669"/>
    <property type="project" value="InterPro"/>
</dbReference>
<evidence type="ECO:0000256" key="5">
    <source>
        <dbReference type="ARBA" id="ARBA00022679"/>
    </source>
</evidence>
<feature type="compositionally biased region" description="Basic and acidic residues" evidence="15">
    <location>
        <begin position="1613"/>
        <end position="1624"/>
    </location>
</feature>
<reference evidence="21 22" key="1">
    <citation type="submission" date="2024-03" db="EMBL/GenBank/DDBJ databases">
        <title>Adaptation during the transition from Ophiocordyceps entomopathogen to insect associate is accompanied by gene loss and intensified selection.</title>
        <authorList>
            <person name="Ward C.M."/>
            <person name="Onetto C.A."/>
            <person name="Borneman A.R."/>
        </authorList>
    </citation>
    <scope>NUCLEOTIDE SEQUENCE [LARGE SCALE GENOMIC DNA]</scope>
    <source>
        <strain evidence="21">AWRI1</strain>
        <tissue evidence="21">Single Adult Female</tissue>
    </source>
</reference>
<evidence type="ECO:0000313" key="22">
    <source>
        <dbReference type="Proteomes" id="UP001367676"/>
    </source>
</evidence>
<evidence type="ECO:0000256" key="15">
    <source>
        <dbReference type="SAM" id="MobiDB-lite"/>
    </source>
</evidence>
<dbReference type="InterPro" id="IPR042087">
    <property type="entry name" value="DNA_pol_B_thumb"/>
</dbReference>
<dbReference type="FunFam" id="1.10.132.60:FF:000005">
    <property type="entry name" value="Putative DNA polymerase zeta catalytic subunit"/>
    <property type="match status" value="1"/>
</dbReference>
<dbReference type="InterPro" id="IPR006134">
    <property type="entry name" value="DNA-dir_DNA_pol_B_multi_dom"/>
</dbReference>
<comment type="caution">
    <text evidence="21">The sequence shown here is derived from an EMBL/GenBank/DDBJ whole genome shotgun (WGS) entry which is preliminary data.</text>
</comment>
<organism evidence="21 22">
    <name type="scientific">Parthenolecanium corni</name>
    <dbReference type="NCBI Taxonomy" id="536013"/>
    <lineage>
        <taxon>Eukaryota</taxon>
        <taxon>Metazoa</taxon>
        <taxon>Ecdysozoa</taxon>
        <taxon>Arthropoda</taxon>
        <taxon>Hexapoda</taxon>
        <taxon>Insecta</taxon>
        <taxon>Pterygota</taxon>
        <taxon>Neoptera</taxon>
        <taxon>Paraneoptera</taxon>
        <taxon>Hemiptera</taxon>
        <taxon>Sternorrhyncha</taxon>
        <taxon>Coccoidea</taxon>
        <taxon>Coccidae</taxon>
        <taxon>Parthenolecanium</taxon>
    </lineage>
</organism>
<feature type="region of interest" description="Disordered" evidence="15">
    <location>
        <begin position="1412"/>
        <end position="1431"/>
    </location>
</feature>
<keyword evidence="13" id="KW-0234">DNA repair</keyword>
<dbReference type="FunFam" id="3.30.420.10:FF:000024">
    <property type="entry name" value="DNA polymerase zeta catalytic subunit"/>
    <property type="match status" value="1"/>
</dbReference>
<evidence type="ECO:0000313" key="21">
    <source>
        <dbReference type="EMBL" id="KAK7590676.1"/>
    </source>
</evidence>
<dbReference type="GO" id="GO:0003677">
    <property type="term" value="F:DNA binding"/>
    <property type="evidence" value="ECO:0007669"/>
    <property type="project" value="InterPro"/>
</dbReference>
<dbReference type="SMART" id="SM00486">
    <property type="entry name" value="POLBc"/>
    <property type="match status" value="1"/>
</dbReference>
<dbReference type="SUPFAM" id="SSF56672">
    <property type="entry name" value="DNA/RNA polymerases"/>
    <property type="match status" value="1"/>
</dbReference>
<evidence type="ECO:0000256" key="2">
    <source>
        <dbReference type="ARBA" id="ARBA00005755"/>
    </source>
</evidence>
<dbReference type="Pfam" id="PF14260">
    <property type="entry name" value="zf-C4pol"/>
    <property type="match status" value="1"/>
</dbReference>
<evidence type="ECO:0000256" key="9">
    <source>
        <dbReference type="ARBA" id="ARBA00022833"/>
    </source>
</evidence>
<dbReference type="InterPro" id="IPR023211">
    <property type="entry name" value="DNA_pol_palm_dom_sf"/>
</dbReference>
<keyword evidence="7" id="KW-0479">Metal-binding</keyword>
<feature type="region of interest" description="Disordered" evidence="15">
    <location>
        <begin position="492"/>
        <end position="517"/>
    </location>
</feature>
<evidence type="ECO:0000259" key="16">
    <source>
        <dbReference type="Pfam" id="PF00136"/>
    </source>
</evidence>
<evidence type="ECO:0000256" key="6">
    <source>
        <dbReference type="ARBA" id="ARBA00022695"/>
    </source>
</evidence>
<dbReference type="InterPro" id="IPR006172">
    <property type="entry name" value="DNA-dir_DNA_pol_B"/>
</dbReference>
<dbReference type="PANTHER" id="PTHR45812:SF1">
    <property type="entry name" value="DNA POLYMERASE ZETA CATALYTIC SUBUNIT"/>
    <property type="match status" value="1"/>
</dbReference>
<dbReference type="EC" id="2.7.7.7" evidence="3"/>
<dbReference type="Gene3D" id="3.30.342.10">
    <property type="entry name" value="DNA Polymerase, chain B, domain 1"/>
    <property type="match status" value="1"/>
</dbReference>
<feature type="region of interest" description="Disordered" evidence="15">
    <location>
        <begin position="1479"/>
        <end position="1506"/>
    </location>
</feature>
<dbReference type="InterPro" id="IPR012337">
    <property type="entry name" value="RNaseH-like_sf"/>
</dbReference>
<dbReference type="Gene3D" id="3.90.1600.10">
    <property type="entry name" value="Palm domain of DNA polymerase"/>
    <property type="match status" value="1"/>
</dbReference>
<dbReference type="PANTHER" id="PTHR45812">
    <property type="entry name" value="DNA POLYMERASE ZETA CATALYTIC SUBUNIT"/>
    <property type="match status" value="1"/>
</dbReference>
<feature type="region of interest" description="Disordered" evidence="15">
    <location>
        <begin position="1272"/>
        <end position="1294"/>
    </location>
</feature>
<evidence type="ECO:0000256" key="3">
    <source>
        <dbReference type="ARBA" id="ARBA00012417"/>
    </source>
</evidence>
<dbReference type="SUPFAM" id="SSF53098">
    <property type="entry name" value="Ribonuclease H-like"/>
    <property type="match status" value="1"/>
</dbReference>
<dbReference type="InterPro" id="IPR036397">
    <property type="entry name" value="RNaseH_sf"/>
</dbReference>
<feature type="compositionally biased region" description="Polar residues" evidence="15">
    <location>
        <begin position="1419"/>
        <end position="1431"/>
    </location>
</feature>
<evidence type="ECO:0000256" key="12">
    <source>
        <dbReference type="ARBA" id="ARBA00023014"/>
    </source>
</evidence>
<dbReference type="CDD" id="cd05534">
    <property type="entry name" value="POLBc_zeta"/>
    <property type="match status" value="1"/>
</dbReference>
<gene>
    <name evidence="21" type="ORF">V9T40_002289</name>
</gene>
<feature type="compositionally biased region" description="Low complexity" evidence="15">
    <location>
        <begin position="496"/>
        <end position="515"/>
    </location>
</feature>
<feature type="domain" description="DNA polymerase zeta catalytic subunit N-terminal" evidence="20">
    <location>
        <begin position="9"/>
        <end position="63"/>
    </location>
</feature>
<dbReference type="PRINTS" id="PR00106">
    <property type="entry name" value="DNAPOLB"/>
</dbReference>
<dbReference type="InterPro" id="IPR056447">
    <property type="entry name" value="REV3_N"/>
</dbReference>
<evidence type="ECO:0000259" key="18">
    <source>
        <dbReference type="Pfam" id="PF14260"/>
    </source>
</evidence>
<feature type="compositionally biased region" description="Basic and acidic residues" evidence="15">
    <location>
        <begin position="1272"/>
        <end position="1287"/>
    </location>
</feature>
<evidence type="ECO:0000256" key="1">
    <source>
        <dbReference type="ARBA" id="ARBA00001966"/>
    </source>
</evidence>
<dbReference type="GO" id="GO:0046872">
    <property type="term" value="F:metal ion binding"/>
    <property type="evidence" value="ECO:0007669"/>
    <property type="project" value="UniProtKB-KW"/>
</dbReference>
<sequence length="2545" mass="288476">MSSENCQKLLVRIVNVDYYLSKPISSLNDPCYSGFRSLPISYVPIIRIFGPTYSGVKTCVHIHGVFPYIFVPNWNLSVEEKDLYQFAVILDKAINTSFANSAAKTCHVYRISAVLGRPFYGFYEDEKQFLKIEFFNPAIVKRAADLLQNGAVFNTSFQPYEAHVPYILQFFIDNNLYGMNYIALSSYKFRSSEEASDNLISQSSITRQSYCALEIDAYVSDIVDMNQHIENMPNNPGLAFIWEEEKRRRRLLNEPSQISITLSQDRPTRLPTRTESYFRNKMDEKLSPYKRPSTPSLASLMETSQSSGIEDTELNTQSRSVLSLLEKLMEEKETKKPCTSASSSPSVVYSDDEEEIHVESSQPVLKLPAENDSILGYHFSDNEMDEIDNIDHYELSQSFVRPHYEKLLSSDDSDVGNFDHVPQLDGATSPNLSRRRASKTGCRSKRTYNLRSKNTHCSTTDADGSRYSRINDIYYPQLQIDTQKSPKCLNRRSAYSAKESSIPTSSPSASAQSAEAHSRLCAVDDSLRSDFKRPYPQLGINIKKSPRSVNVEEKPQPSSRLRKRKINFSENTSTSDGSFDISSVTVRWKKRLKPAAPVTKEFSDSLPMDTDINSQKYSLKIQFNVDELEEQMYSDMLLKKPAIVLKRINLDTVAKEPESLLPSESLTVNASDTVQENEHQNSQTEVEMSESQPVTENLKSGNELMPKTIHRKRLGMQIRGQKFIKGQIVGSIDLSQEKTVEGIIAVEEADQSTSVTSDRYIIKADTFIEQSDASDENTDDPLLSKQKCIDTRDVSVNFTNISELSFGKSKEKSEMVVEYNDNHETIGSNERLQFTNRPDKLKTIGTRRLLNAGENIDEQSTSRIRRKKSRVSNADKYSKRAVHSKPLHSVDMGELSQNEDKKTMELKNANNAENFKLKDVTVKLKAVNVAKFVSNNESAVINTAEQLHNLENSPEFETIKDLESTVVSSNMDPIHLNEPQKADFVAPDANSATKVTYISSDKSYLNQVADVSKPCFIDSDDDVIVIISDDESYLGASSSGSTINLNYTPALSTSSEADATNVRLIYDKKIERIALNSINQTTTSSNPASNPTIKFTEMSETKKAPNTQELGYSIKVIESRSTEVDEPVPNTVNLNSIRSLTNSEQLEHLTSDDEELVLSDDDTHLKPITKKIFISHEEIANRSEATTNKQSVIDETIKFTELECEDVLNDVELLSIEINSDKSTVKEVSSTSANDIPKNNFEVCPQSFKPTKSQVFKVVADNPQEFNDADGKCFSDSEQVHSPERQKLSNANSLKCGENARQNFRSQRSGRAVKSLRWAVDEFDSGPSTSGQSQRYKTEASKKIDAQHTSLLSVSLFTSTANPNDIQSPTVDHLLNCSQTQELFSPWSPTKISQSSDEDIVQICCSNENAQVEPEDWPLSSTKKTGTPSSLETVPASKINYKFDNSIWYSSDEENDDNRVYSLYQNESVLSSEVISFPESQLHSPKGEDPVAGSIEKLSSQEPNNSDSDIVLCSQSPDPVSQFSKDILVDDSPVAAKGCRERILHSTPTGRRLKKSPSPTYTPIYKRLMLKVINDEEKRTHRESKMEDIKEEVENKAANISSSLMNNSMTKSENGDQNKSHDNSRAVNTVGSGRIDATMNDTYGFKIGLENLQSVKADVQFQYITIMSMELFVETRFDLNPDPEYDPISCIFYTVFHDAPNAQGLESGMIIVDSEPYQLDLLKYSCHKEFVQSEDELFDSFVNIIRQHDPDIFLGYEIEMLSWGYLIQRGQHKNRNCYVELSRVKDTKTKEFKDKSVMEDGDYSNDLKLVGRIVLNVWRLMRHEMALQSYTFENILFHIMHQRTPQYSFQSLTQWWNSSLRRWIVIEYYLFRVENNILILQQLDFFGRTSELAKLFGIQFYEVLSRGSQFRVESMMLRLAKTQNFVAMSPNPRQRAAMRAPECLPLIMEPESKYYREPVIVLDFQSLYPSIIIGYNYCFSTCLGRVQHLVNHETFEFGCAQHTVPIDLLLKLESSLNISPCGVAFVNKDVRRGILPAMLEEILETRLMVKKSMKQNKNNSVLQRVLHARQLGLKLIANVTYGYTSANFSGRMPCIEVGDSVVSKGRETLERAIEQISANENWQAKVIYGDTDSIFVMVPGRSKEEAFRIGTEIVDAVTNDNPKPVKLKLEKVYYPCILQTKKRYVGYMYESADQKEPVYDAKGIETVRRDGCPAVAKILEKCLKLLFETNNVDTAKHYAQHQFSKIISGRLSIQELTFAREYRGMAHYKPAACVPALQLARQALMKDRRAEPRVKERVRYVLIAGPPNVPLIRLVRTPEQFLNSPGSLINAEYYITRAIIPALERCFGLMNVNVLNWYTELPRKKQLLLPVRNDLQNRQQRKKTAIFQYFASSKCISCGEITVSSVCKQCEQRPQQLAIVLGSLINSWQRKLNYISKICRSCSVCNETSECLSLDCPVYYNRCQATRDMEQVPFVEELQHKYLRLIVVDETKELSYGSSPANVVAEMNSSRWCTFVSADCRIYGCKVVRRWNDPAVIVLCVPVVE</sequence>
<dbReference type="InterPro" id="IPR030559">
    <property type="entry name" value="PolZ_Rev3"/>
</dbReference>
<feature type="domain" description="DNA polymerase delta/zeta catalytic subunit N-terminal" evidence="19">
    <location>
        <begin position="64"/>
        <end position="141"/>
    </location>
</feature>
<dbReference type="GO" id="GO:0016035">
    <property type="term" value="C:zeta DNA polymerase complex"/>
    <property type="evidence" value="ECO:0007669"/>
    <property type="project" value="InterPro"/>
</dbReference>
<feature type="region of interest" description="Disordered" evidence="15">
    <location>
        <begin position="857"/>
        <end position="881"/>
    </location>
</feature>
<name>A0AAN9TWV4_9HEMI</name>
<dbReference type="EMBL" id="JBBCAQ010000022">
    <property type="protein sequence ID" value="KAK7590676.1"/>
    <property type="molecule type" value="Genomic_DNA"/>
</dbReference>
<feature type="domain" description="DNA-directed DNA polymerase family B multifunctional" evidence="16">
    <location>
        <begin position="1899"/>
        <end position="2347"/>
    </location>
</feature>
<dbReference type="FunFam" id="1.10.287.690:FF:000002">
    <property type="entry name" value="DNA polymerase zeta"/>
    <property type="match status" value="1"/>
</dbReference>
<accession>A0AAN9TWV4</accession>
<evidence type="ECO:0000259" key="20">
    <source>
        <dbReference type="Pfam" id="PF24065"/>
    </source>
</evidence>
<evidence type="ECO:0000256" key="7">
    <source>
        <dbReference type="ARBA" id="ARBA00022723"/>
    </source>
</evidence>
<feature type="compositionally biased region" description="Polar residues" evidence="15">
    <location>
        <begin position="1497"/>
        <end position="1506"/>
    </location>
</feature>
<dbReference type="GO" id="GO:0051536">
    <property type="term" value="F:iron-sulfur cluster binding"/>
    <property type="evidence" value="ECO:0007669"/>
    <property type="project" value="UniProtKB-KW"/>
</dbReference>
<keyword evidence="22" id="KW-1185">Reference proteome</keyword>
<dbReference type="Pfam" id="PF24055">
    <property type="entry name" value="POL3_N"/>
    <property type="match status" value="1"/>
</dbReference>
<dbReference type="Pfam" id="PF24065">
    <property type="entry name" value="REV3_N"/>
    <property type="match status" value="1"/>
</dbReference>
<comment type="similarity">
    <text evidence="2">Belongs to the DNA polymerase type-B family.</text>
</comment>
<feature type="domain" description="C4-type zinc-finger of DNA polymerase delta" evidence="18">
    <location>
        <begin position="2395"/>
        <end position="2462"/>
    </location>
</feature>
<feature type="compositionally biased region" description="Basic residues" evidence="15">
    <location>
        <begin position="433"/>
        <end position="442"/>
    </location>
</feature>
<dbReference type="InterPro" id="IPR017964">
    <property type="entry name" value="DNA-dir_DNA_pol_B_CS"/>
</dbReference>
<dbReference type="Gene3D" id="3.30.420.10">
    <property type="entry name" value="Ribonuclease H-like superfamily/Ribonuclease H"/>
    <property type="match status" value="1"/>
</dbReference>
<comment type="catalytic activity">
    <reaction evidence="14">
        <text>DNA(n) + a 2'-deoxyribonucleoside 5'-triphosphate = DNA(n+1) + diphosphate</text>
        <dbReference type="Rhea" id="RHEA:22508"/>
        <dbReference type="Rhea" id="RHEA-COMP:17339"/>
        <dbReference type="Rhea" id="RHEA-COMP:17340"/>
        <dbReference type="ChEBI" id="CHEBI:33019"/>
        <dbReference type="ChEBI" id="CHEBI:61560"/>
        <dbReference type="ChEBI" id="CHEBI:173112"/>
        <dbReference type="EC" id="2.7.7.7"/>
    </reaction>
</comment>
<feature type="domain" description="DNA-directed DNA polymerase family B exonuclease" evidence="17">
    <location>
        <begin position="1647"/>
        <end position="1834"/>
    </location>
</feature>
<evidence type="ECO:0000256" key="11">
    <source>
        <dbReference type="ARBA" id="ARBA00023004"/>
    </source>
</evidence>
<evidence type="ECO:0000256" key="10">
    <source>
        <dbReference type="ARBA" id="ARBA00022932"/>
    </source>
</evidence>
<evidence type="ECO:0000256" key="14">
    <source>
        <dbReference type="ARBA" id="ARBA00049244"/>
    </source>
</evidence>
<evidence type="ECO:0000256" key="4">
    <source>
        <dbReference type="ARBA" id="ARBA00021589"/>
    </source>
</evidence>
<dbReference type="Gene3D" id="1.10.132.60">
    <property type="entry name" value="DNA polymerase family B, C-terminal domain"/>
    <property type="match status" value="1"/>
</dbReference>
<keyword evidence="11" id="KW-0408">Iron</keyword>
<dbReference type="GO" id="GO:0003887">
    <property type="term" value="F:DNA-directed DNA polymerase activity"/>
    <property type="evidence" value="ECO:0007669"/>
    <property type="project" value="UniProtKB-KW"/>
</dbReference>
<dbReference type="Pfam" id="PF00136">
    <property type="entry name" value="DNA_pol_B"/>
    <property type="match status" value="1"/>
</dbReference>
<keyword evidence="12" id="KW-0411">Iron-sulfur</keyword>
<feature type="compositionally biased region" description="Polar residues" evidence="15">
    <location>
        <begin position="1599"/>
        <end position="1612"/>
    </location>
</feature>
<dbReference type="InterPro" id="IPR006133">
    <property type="entry name" value="DNA-dir_DNA_pol_B_exonuc"/>
</dbReference>
<keyword evidence="8" id="KW-0227">DNA damage</keyword>
<dbReference type="CDD" id="cd05778">
    <property type="entry name" value="DNA_polB_zeta_exo"/>
    <property type="match status" value="1"/>
</dbReference>
<keyword evidence="10" id="KW-0239">DNA-directed DNA polymerase</keyword>
<dbReference type="GO" id="GO:0005634">
    <property type="term" value="C:nucleus"/>
    <property type="evidence" value="ECO:0007669"/>
    <property type="project" value="TreeGrafter"/>
</dbReference>
<dbReference type="Proteomes" id="UP001367676">
    <property type="component" value="Unassembled WGS sequence"/>
</dbReference>
<dbReference type="Gene3D" id="1.10.287.690">
    <property type="entry name" value="Helix hairpin bin"/>
    <property type="match status" value="1"/>
</dbReference>
<keyword evidence="6" id="KW-0548">Nucleotidyltransferase</keyword>
<feature type="region of interest" description="Disordered" evidence="15">
    <location>
        <begin position="664"/>
        <end position="698"/>
    </location>
</feature>
<proteinExistence type="inferred from homology"/>
<keyword evidence="9" id="KW-0862">Zinc</keyword>
<comment type="cofactor">
    <cofactor evidence="1">
        <name>[4Fe-4S] cluster</name>
        <dbReference type="ChEBI" id="CHEBI:49883"/>
    </cofactor>
</comment>
<evidence type="ECO:0000256" key="13">
    <source>
        <dbReference type="ARBA" id="ARBA00023204"/>
    </source>
</evidence>
<protein>
    <recommendedName>
        <fullName evidence="4">DNA polymerase zeta catalytic subunit</fullName>
        <ecNumber evidence="3">2.7.7.7</ecNumber>
    </recommendedName>
</protein>
<evidence type="ECO:0000256" key="8">
    <source>
        <dbReference type="ARBA" id="ARBA00022763"/>
    </source>
</evidence>
<keyword evidence="5" id="KW-0808">Transferase</keyword>
<dbReference type="InterPro" id="IPR043502">
    <property type="entry name" value="DNA/RNA_pol_sf"/>
</dbReference>
<dbReference type="InterPro" id="IPR025687">
    <property type="entry name" value="Znf-C4pol"/>
</dbReference>